<proteinExistence type="inferred from homology"/>
<evidence type="ECO:0000256" key="2">
    <source>
        <dbReference type="ARBA" id="ARBA00022448"/>
    </source>
</evidence>
<reference evidence="10 11" key="1">
    <citation type="submission" date="2023-09" db="EMBL/GenBank/DDBJ databases">
        <title>Whole genome shotgun sequencing (WGS) of Bosea sp. ZW T0_25, isolated from stored onions (Allium cepa).</title>
        <authorList>
            <person name="Stoll D.A."/>
            <person name="Huch M."/>
        </authorList>
    </citation>
    <scope>NUCLEOTIDE SEQUENCE [LARGE SCALE GENOMIC DNA]</scope>
    <source>
        <strain evidence="10 11">ZW T0_25</strain>
    </source>
</reference>
<keyword evidence="3" id="KW-1003">Cell membrane</keyword>
<keyword evidence="5 9" id="KW-0812">Transmembrane</keyword>
<keyword evidence="6 9" id="KW-1133">Transmembrane helix</keyword>
<feature type="transmembrane region" description="Helical" evidence="9">
    <location>
        <begin position="73"/>
        <end position="93"/>
    </location>
</feature>
<name>A0ABU3SGL8_9HYPH</name>
<sequence length="136" mass="13555">MTAYWPSLAGGMLIGLSAVMLLLLNGRVAGISGILGRLALGTQAATNAAFVVGLLLGPPLYRLAAGQWPPVTITASLPVIALAGLLVGFGTRMGSGCTSGHGIVGLARFSPRSAVAVAAFLLSGIATVTLMRLVAA</sequence>
<dbReference type="InterPro" id="IPR007272">
    <property type="entry name" value="Sulf_transp_TsuA/YedE"/>
</dbReference>
<evidence type="ECO:0000256" key="5">
    <source>
        <dbReference type="ARBA" id="ARBA00022692"/>
    </source>
</evidence>
<comment type="similarity">
    <text evidence="8">Belongs to the TsuA/YedE (TC 9.B.102) family.</text>
</comment>
<keyword evidence="4" id="KW-0997">Cell inner membrane</keyword>
<evidence type="ECO:0000256" key="9">
    <source>
        <dbReference type="SAM" id="Phobius"/>
    </source>
</evidence>
<evidence type="ECO:0000256" key="8">
    <source>
        <dbReference type="ARBA" id="ARBA00035655"/>
    </source>
</evidence>
<dbReference type="PANTHER" id="PTHR30574:SF1">
    <property type="entry name" value="SULPHUR TRANSPORT DOMAIN-CONTAINING PROTEIN"/>
    <property type="match status" value="1"/>
</dbReference>
<evidence type="ECO:0000256" key="7">
    <source>
        <dbReference type="ARBA" id="ARBA00023136"/>
    </source>
</evidence>
<evidence type="ECO:0000313" key="10">
    <source>
        <dbReference type="EMBL" id="MDU0343943.1"/>
    </source>
</evidence>
<evidence type="ECO:0000256" key="3">
    <source>
        <dbReference type="ARBA" id="ARBA00022475"/>
    </source>
</evidence>
<evidence type="ECO:0000313" key="11">
    <source>
        <dbReference type="Proteomes" id="UP001254257"/>
    </source>
</evidence>
<dbReference type="EMBL" id="JAWDID010000098">
    <property type="protein sequence ID" value="MDU0343943.1"/>
    <property type="molecule type" value="Genomic_DNA"/>
</dbReference>
<feature type="transmembrane region" description="Helical" evidence="9">
    <location>
        <begin position="114"/>
        <end position="135"/>
    </location>
</feature>
<evidence type="ECO:0000256" key="1">
    <source>
        <dbReference type="ARBA" id="ARBA00004429"/>
    </source>
</evidence>
<dbReference type="RefSeq" id="WP_316021635.1">
    <property type="nucleotide sequence ID" value="NZ_JAWDID010000098.1"/>
</dbReference>
<gene>
    <name evidence="10" type="ORF">RKE40_29025</name>
</gene>
<keyword evidence="2" id="KW-0813">Transport</keyword>
<dbReference type="Pfam" id="PF04143">
    <property type="entry name" value="Sulf_transp"/>
    <property type="match status" value="1"/>
</dbReference>
<protein>
    <submittedName>
        <fullName evidence="10">YeeE/YedE family protein</fullName>
    </submittedName>
</protein>
<keyword evidence="7 9" id="KW-0472">Membrane</keyword>
<keyword evidence="11" id="KW-1185">Reference proteome</keyword>
<comment type="caution">
    <text evidence="10">The sequence shown here is derived from an EMBL/GenBank/DDBJ whole genome shotgun (WGS) entry which is preliminary data.</text>
</comment>
<evidence type="ECO:0000256" key="4">
    <source>
        <dbReference type="ARBA" id="ARBA00022519"/>
    </source>
</evidence>
<dbReference type="PANTHER" id="PTHR30574">
    <property type="entry name" value="INNER MEMBRANE PROTEIN YEDE"/>
    <property type="match status" value="1"/>
</dbReference>
<feature type="transmembrane region" description="Helical" evidence="9">
    <location>
        <begin position="6"/>
        <end position="26"/>
    </location>
</feature>
<feature type="transmembrane region" description="Helical" evidence="9">
    <location>
        <begin position="38"/>
        <end position="61"/>
    </location>
</feature>
<evidence type="ECO:0000256" key="6">
    <source>
        <dbReference type="ARBA" id="ARBA00022989"/>
    </source>
</evidence>
<dbReference type="Proteomes" id="UP001254257">
    <property type="component" value="Unassembled WGS sequence"/>
</dbReference>
<comment type="subcellular location">
    <subcellularLocation>
        <location evidence="1">Cell inner membrane</location>
        <topology evidence="1">Multi-pass membrane protein</topology>
    </subcellularLocation>
</comment>
<accession>A0ABU3SGL8</accession>
<organism evidence="10 11">
    <name type="scientific">Bosea rubneri</name>
    <dbReference type="NCBI Taxonomy" id="3075434"/>
    <lineage>
        <taxon>Bacteria</taxon>
        <taxon>Pseudomonadati</taxon>
        <taxon>Pseudomonadota</taxon>
        <taxon>Alphaproteobacteria</taxon>
        <taxon>Hyphomicrobiales</taxon>
        <taxon>Boseaceae</taxon>
        <taxon>Bosea</taxon>
    </lineage>
</organism>